<evidence type="ECO:0000313" key="3">
    <source>
        <dbReference type="Proteomes" id="UP000265515"/>
    </source>
</evidence>
<proteinExistence type="predicted"/>
<dbReference type="AlphaFoldDB" id="A0A388KU09"/>
<dbReference type="EMBL" id="BFEA01000185">
    <property type="protein sequence ID" value="GBG73554.1"/>
    <property type="molecule type" value="Genomic_DNA"/>
</dbReference>
<name>A0A388KU09_CHABU</name>
<dbReference type="Gramene" id="GBG73554">
    <property type="protein sequence ID" value="GBG73554"/>
    <property type="gene ID" value="CBR_g16897"/>
</dbReference>
<gene>
    <name evidence="2" type="ORF">CBR_g16897</name>
</gene>
<sequence>MSSEEKTLRKEIEMLRVRNDKGRIADAVLESSRSDEIAALRLQIHEREGVHAALQDRSNELCNLKAENSTLKKDFLDLKGEIVELKNANNKRASEAVTEKSPPAEPNTGKERMVPIGEAVYTPKDLDALHKAYKKAQAGKEIANREVQALKERMAHLGFQLLTKQRQSARRPLMRKTTPRNLRPALRAVHVEHEESDKEADPVKATHIEEVLEKPKDVQLRKMQEEERRALRATKKAEMQSPCEEEGITYIKLDQARADVGEIRARRRFVQWLKEHGLQDDEDDDQDQHYATSAEDVKDE</sequence>
<reference evidence="2 3" key="1">
    <citation type="journal article" date="2018" name="Cell">
        <title>The Chara Genome: Secondary Complexity and Implications for Plant Terrestrialization.</title>
        <authorList>
            <person name="Nishiyama T."/>
            <person name="Sakayama H."/>
            <person name="Vries J.D."/>
            <person name="Buschmann H."/>
            <person name="Saint-Marcoux D."/>
            <person name="Ullrich K.K."/>
            <person name="Haas F.B."/>
            <person name="Vanderstraeten L."/>
            <person name="Becker D."/>
            <person name="Lang D."/>
            <person name="Vosolsobe S."/>
            <person name="Rombauts S."/>
            <person name="Wilhelmsson P.K.I."/>
            <person name="Janitza P."/>
            <person name="Kern R."/>
            <person name="Heyl A."/>
            <person name="Rumpler F."/>
            <person name="Villalobos L.I.A.C."/>
            <person name="Clay J.M."/>
            <person name="Skokan R."/>
            <person name="Toyoda A."/>
            <person name="Suzuki Y."/>
            <person name="Kagoshima H."/>
            <person name="Schijlen E."/>
            <person name="Tajeshwar N."/>
            <person name="Catarino B."/>
            <person name="Hetherington A.J."/>
            <person name="Saltykova A."/>
            <person name="Bonnot C."/>
            <person name="Breuninger H."/>
            <person name="Symeonidi A."/>
            <person name="Radhakrishnan G.V."/>
            <person name="Van Nieuwerburgh F."/>
            <person name="Deforce D."/>
            <person name="Chang C."/>
            <person name="Karol K.G."/>
            <person name="Hedrich R."/>
            <person name="Ulvskov P."/>
            <person name="Glockner G."/>
            <person name="Delwiche C.F."/>
            <person name="Petrasek J."/>
            <person name="Van de Peer Y."/>
            <person name="Friml J."/>
            <person name="Beilby M."/>
            <person name="Dolan L."/>
            <person name="Kohara Y."/>
            <person name="Sugano S."/>
            <person name="Fujiyama A."/>
            <person name="Delaux P.-M."/>
            <person name="Quint M."/>
            <person name="TheiBen G."/>
            <person name="Hagemann M."/>
            <person name="Harholt J."/>
            <person name="Dunand C."/>
            <person name="Zachgo S."/>
            <person name="Langdale J."/>
            <person name="Maumus F."/>
            <person name="Straeten D.V.D."/>
            <person name="Gould S.B."/>
            <person name="Rensing S.A."/>
        </authorList>
    </citation>
    <scope>NUCLEOTIDE SEQUENCE [LARGE SCALE GENOMIC DNA]</scope>
    <source>
        <strain evidence="2 3">S276</strain>
    </source>
</reference>
<evidence type="ECO:0000313" key="2">
    <source>
        <dbReference type="EMBL" id="GBG73554.1"/>
    </source>
</evidence>
<feature type="region of interest" description="Disordered" evidence="1">
    <location>
        <begin position="90"/>
        <end position="115"/>
    </location>
</feature>
<keyword evidence="3" id="KW-1185">Reference proteome</keyword>
<comment type="caution">
    <text evidence="2">The sequence shown here is derived from an EMBL/GenBank/DDBJ whole genome shotgun (WGS) entry which is preliminary data.</text>
</comment>
<evidence type="ECO:0000256" key="1">
    <source>
        <dbReference type="SAM" id="MobiDB-lite"/>
    </source>
</evidence>
<dbReference type="Proteomes" id="UP000265515">
    <property type="component" value="Unassembled WGS sequence"/>
</dbReference>
<feature type="region of interest" description="Disordered" evidence="1">
    <location>
        <begin position="276"/>
        <end position="300"/>
    </location>
</feature>
<organism evidence="2 3">
    <name type="scientific">Chara braunii</name>
    <name type="common">Braun's stonewort</name>
    <dbReference type="NCBI Taxonomy" id="69332"/>
    <lineage>
        <taxon>Eukaryota</taxon>
        <taxon>Viridiplantae</taxon>
        <taxon>Streptophyta</taxon>
        <taxon>Charophyceae</taxon>
        <taxon>Charales</taxon>
        <taxon>Characeae</taxon>
        <taxon>Chara</taxon>
    </lineage>
</organism>
<protein>
    <submittedName>
        <fullName evidence="2">Uncharacterized protein</fullName>
    </submittedName>
</protein>
<accession>A0A388KU09</accession>